<reference evidence="9" key="1">
    <citation type="journal article" date="2021" name="Open Biol.">
        <title>Shared evolutionary footprints suggest mitochondrial oxidative damage underlies multiple complex I losses in fungi.</title>
        <authorList>
            <person name="Schikora-Tamarit M.A."/>
            <person name="Marcet-Houben M."/>
            <person name="Nosek J."/>
            <person name="Gabaldon T."/>
        </authorList>
    </citation>
    <scope>NUCLEOTIDE SEQUENCE</scope>
    <source>
        <strain evidence="9">CBS2887</strain>
    </source>
</reference>
<evidence type="ECO:0000256" key="7">
    <source>
        <dbReference type="SAM" id="MobiDB-lite"/>
    </source>
</evidence>
<comment type="caution">
    <text evidence="9">The sequence shown here is derived from an EMBL/GenBank/DDBJ whole genome shotgun (WGS) entry which is preliminary data.</text>
</comment>
<organism evidence="9 10">
    <name type="scientific">Wickerhamomyces pijperi</name>
    <name type="common">Yeast</name>
    <name type="synonym">Pichia pijperi</name>
    <dbReference type="NCBI Taxonomy" id="599730"/>
    <lineage>
        <taxon>Eukaryota</taxon>
        <taxon>Fungi</taxon>
        <taxon>Dikarya</taxon>
        <taxon>Ascomycota</taxon>
        <taxon>Saccharomycotina</taxon>
        <taxon>Saccharomycetes</taxon>
        <taxon>Phaffomycetales</taxon>
        <taxon>Wickerhamomycetaceae</taxon>
        <taxon>Wickerhamomyces</taxon>
    </lineage>
</organism>
<dbReference type="InterPro" id="IPR006076">
    <property type="entry name" value="FAD-dep_OxRdtase"/>
</dbReference>
<keyword evidence="4 6" id="KW-0274">FAD</keyword>
<keyword evidence="10" id="KW-1185">Reference proteome</keyword>
<comment type="cofactor">
    <cofactor evidence="1 6">
        <name>FAD</name>
        <dbReference type="ChEBI" id="CHEBI:57692"/>
    </cofactor>
</comment>
<dbReference type="OrthoDB" id="409956at2759"/>
<feature type="region of interest" description="Disordered" evidence="7">
    <location>
        <begin position="104"/>
        <end position="137"/>
    </location>
</feature>
<dbReference type="GO" id="GO:0019478">
    <property type="term" value="P:D-amino acid catabolic process"/>
    <property type="evidence" value="ECO:0007669"/>
    <property type="project" value="TreeGrafter"/>
</dbReference>
<evidence type="ECO:0000256" key="1">
    <source>
        <dbReference type="ARBA" id="ARBA00001974"/>
    </source>
</evidence>
<dbReference type="EMBL" id="JAEUBG010005116">
    <property type="protein sequence ID" value="KAH3678271.1"/>
    <property type="molecule type" value="Genomic_DNA"/>
</dbReference>
<evidence type="ECO:0000256" key="5">
    <source>
        <dbReference type="ARBA" id="ARBA00023002"/>
    </source>
</evidence>
<dbReference type="PANTHER" id="PTHR11530">
    <property type="entry name" value="D-AMINO ACID OXIDASE"/>
    <property type="match status" value="1"/>
</dbReference>
<dbReference type="Proteomes" id="UP000774326">
    <property type="component" value="Unassembled WGS sequence"/>
</dbReference>
<evidence type="ECO:0000256" key="4">
    <source>
        <dbReference type="ARBA" id="ARBA00022827"/>
    </source>
</evidence>
<name>A0A9P8TGR6_WICPI</name>
<feature type="compositionally biased region" description="Low complexity" evidence="7">
    <location>
        <begin position="108"/>
        <end position="137"/>
    </location>
</feature>
<evidence type="ECO:0000259" key="8">
    <source>
        <dbReference type="Pfam" id="PF01266"/>
    </source>
</evidence>
<dbReference type="Gene3D" id="3.40.50.720">
    <property type="entry name" value="NAD(P)-binding Rossmann-like Domain"/>
    <property type="match status" value="1"/>
</dbReference>
<dbReference type="PIRSF" id="PIRSF000189">
    <property type="entry name" value="D-aa_oxidase"/>
    <property type="match status" value="1"/>
</dbReference>
<dbReference type="InterPro" id="IPR023209">
    <property type="entry name" value="DAO"/>
</dbReference>
<feature type="binding site" evidence="6">
    <location>
        <begin position="49"/>
        <end position="50"/>
    </location>
    <ligand>
        <name>FAD</name>
        <dbReference type="ChEBI" id="CHEBI:57692"/>
    </ligand>
</feature>
<feature type="domain" description="FAD dependent oxidoreductase" evidence="8">
    <location>
        <begin position="9"/>
        <end position="374"/>
    </location>
</feature>
<dbReference type="SUPFAM" id="SSF54373">
    <property type="entry name" value="FAD-linked reductases, C-terminal domain"/>
    <property type="match status" value="1"/>
</dbReference>
<feature type="binding site" evidence="6">
    <location>
        <position position="225"/>
    </location>
    <ligand>
        <name>FAD</name>
        <dbReference type="ChEBI" id="CHEBI:57692"/>
    </ligand>
</feature>
<dbReference type="AlphaFoldDB" id="A0A9P8TGR6"/>
<dbReference type="GO" id="GO:0071949">
    <property type="term" value="F:FAD binding"/>
    <property type="evidence" value="ECO:0007669"/>
    <property type="project" value="InterPro"/>
</dbReference>
<evidence type="ECO:0000256" key="2">
    <source>
        <dbReference type="ARBA" id="ARBA00006730"/>
    </source>
</evidence>
<gene>
    <name evidence="9" type="ORF">WICPIJ_008873</name>
</gene>
<keyword evidence="5" id="KW-0560">Oxidoreductase</keyword>
<keyword evidence="3" id="KW-0285">Flavoprotein</keyword>
<protein>
    <recommendedName>
        <fullName evidence="8">FAD dependent oxidoreductase domain-containing protein</fullName>
    </recommendedName>
</protein>
<dbReference type="PANTHER" id="PTHR11530:SF16">
    <property type="entry name" value="D-AMINO ACID OXIDASE (AFU_ORTHOLOGUE AFUA_5G11290)"/>
    <property type="match status" value="1"/>
</dbReference>
<reference evidence="9" key="2">
    <citation type="submission" date="2021-01" db="EMBL/GenBank/DDBJ databases">
        <authorList>
            <person name="Schikora-Tamarit M.A."/>
        </authorList>
    </citation>
    <scope>NUCLEOTIDE SEQUENCE</scope>
    <source>
        <strain evidence="9">CBS2887</strain>
    </source>
</reference>
<evidence type="ECO:0000313" key="10">
    <source>
        <dbReference type="Proteomes" id="UP000774326"/>
    </source>
</evidence>
<dbReference type="Pfam" id="PF01266">
    <property type="entry name" value="DAO"/>
    <property type="match status" value="1"/>
</dbReference>
<evidence type="ECO:0000256" key="3">
    <source>
        <dbReference type="ARBA" id="ARBA00022630"/>
    </source>
</evidence>
<accession>A0A9P8TGR6</accession>
<evidence type="ECO:0000256" key="6">
    <source>
        <dbReference type="PIRSR" id="PIRSR000189-1"/>
    </source>
</evidence>
<dbReference type="SUPFAM" id="SSF51971">
    <property type="entry name" value="Nucleotide-binding domain"/>
    <property type="match status" value="1"/>
</dbReference>
<proteinExistence type="inferred from homology"/>
<dbReference type="GO" id="GO:0005737">
    <property type="term" value="C:cytoplasm"/>
    <property type="evidence" value="ECO:0007669"/>
    <property type="project" value="TreeGrafter"/>
</dbReference>
<evidence type="ECO:0000313" key="9">
    <source>
        <dbReference type="EMBL" id="KAH3678271.1"/>
    </source>
</evidence>
<dbReference type="Gene3D" id="3.30.9.10">
    <property type="entry name" value="D-Amino Acid Oxidase, subunit A, domain 2"/>
    <property type="match status" value="1"/>
</dbReference>
<sequence length="388" mass="42360">MTSSKPKVKVVVVGAGVLGLTSALLLLKANYDVTVIGKHLPGDTDADYTSSCSIANWVSTATDDEEFTQHVHKVGYRYFMELARSDESCGVHMVPHQHNVLRADGESESSFSDSSTSSSASSSSSSSSSHSSHSSDSALPVAGNSAVPWFIRQNFVEGIKFIGDGETSGYSFQTVTIEASKYLCHLKNEIERHGGVLGRRSINHINEAYYLHDSHCMADLVINCTGLASTTLGGVEDHDVIPVKTQTVWTNNTISKQISLNDPNSGGEGIYVYPRMKGGTIISGSYIRDSSSSTDQKKLSKRLIKRATRYIAELTDTKTRGNTKEICKYRQDQRFMATKANGPRVEREGTLIHNYAVCRYGFVSSIALAEKVVRLANEFVAIEHALNK</sequence>
<dbReference type="GO" id="GO:0003884">
    <property type="term" value="F:D-amino-acid oxidase activity"/>
    <property type="evidence" value="ECO:0007669"/>
    <property type="project" value="InterPro"/>
</dbReference>
<comment type="similarity">
    <text evidence="2">Belongs to the DAMOX/DASOX family.</text>
</comment>